<sequence length="382" mass="42694">MDLPSSRETDLENLLRERDAQVAELTDEITNLRHYLSTQPPPSVTDPVSLPPALVSVLLPHIRDHALSASSASNTVTAALTQRCKTLQEENDELYDLLKAGETGKLKEDVRALRRVVQKLEGALKESHQVITSLSTELEKSNEALVANSRQVNVPKGHSHSHSPAPPRNHYPQPQQSYSPSAANGSGKLPPTGPRAHKKPRLSESHASPASNPGARPGSAASFAQSATSSPRDTRDRRPESVDRKPLLGMDIERDDDQRSRPRSPDRPRERERDRPPHADTESDRGRDRPPHAEIDRGRDRPPHTDSDRGRDRPPHADRDRVRDKERDRDRERNRERERDRDRTSRRNGGGRSGGGRRSGRGQNNLSSFDATDRTLAERMGL</sequence>
<feature type="compositionally biased region" description="Basic and acidic residues" evidence="6">
    <location>
        <begin position="256"/>
        <end position="345"/>
    </location>
</feature>
<keyword evidence="8" id="KW-1185">Reference proteome</keyword>
<dbReference type="Pfam" id="PF17098">
    <property type="entry name" value="Wtap"/>
    <property type="match status" value="1"/>
</dbReference>
<evidence type="ECO:0000313" key="8">
    <source>
        <dbReference type="Proteomes" id="UP000076727"/>
    </source>
</evidence>
<evidence type="ECO:0000256" key="6">
    <source>
        <dbReference type="SAM" id="MobiDB-lite"/>
    </source>
</evidence>
<dbReference type="Proteomes" id="UP000076727">
    <property type="component" value="Unassembled WGS sequence"/>
</dbReference>
<evidence type="ECO:0000256" key="3">
    <source>
        <dbReference type="ARBA" id="ARBA00022664"/>
    </source>
</evidence>
<dbReference type="AlphaFoldDB" id="A0A165U2I8"/>
<dbReference type="EMBL" id="KV429033">
    <property type="protein sequence ID" value="KZT74305.1"/>
    <property type="molecule type" value="Genomic_DNA"/>
</dbReference>
<accession>A0A165U2I8</accession>
<evidence type="ECO:0000256" key="1">
    <source>
        <dbReference type="ARBA" id="ARBA00004123"/>
    </source>
</evidence>
<comment type="similarity">
    <text evidence="2">Belongs to the fl(2)d family.</text>
</comment>
<feature type="compositionally biased region" description="Basic and acidic residues" evidence="6">
    <location>
        <begin position="371"/>
        <end position="382"/>
    </location>
</feature>
<evidence type="ECO:0000313" key="7">
    <source>
        <dbReference type="EMBL" id="KZT74305.1"/>
    </source>
</evidence>
<gene>
    <name evidence="7" type="ORF">DAEQUDRAFT_720468</name>
</gene>
<keyword evidence="4" id="KW-0508">mRNA splicing</keyword>
<feature type="compositionally biased region" description="Polar residues" evidence="6">
    <location>
        <begin position="172"/>
        <end position="184"/>
    </location>
</feature>
<dbReference type="OrthoDB" id="3363802at2759"/>
<evidence type="ECO:0000256" key="5">
    <source>
        <dbReference type="ARBA" id="ARBA00023242"/>
    </source>
</evidence>
<dbReference type="GO" id="GO:0006397">
    <property type="term" value="P:mRNA processing"/>
    <property type="evidence" value="ECO:0007669"/>
    <property type="project" value="UniProtKB-KW"/>
</dbReference>
<dbReference type="GO" id="GO:0008380">
    <property type="term" value="P:RNA splicing"/>
    <property type="evidence" value="ECO:0007669"/>
    <property type="project" value="UniProtKB-KW"/>
</dbReference>
<reference evidence="7 8" key="1">
    <citation type="journal article" date="2016" name="Mol. Biol. Evol.">
        <title>Comparative Genomics of Early-Diverging Mushroom-Forming Fungi Provides Insights into the Origins of Lignocellulose Decay Capabilities.</title>
        <authorList>
            <person name="Nagy L.G."/>
            <person name="Riley R."/>
            <person name="Tritt A."/>
            <person name="Adam C."/>
            <person name="Daum C."/>
            <person name="Floudas D."/>
            <person name="Sun H."/>
            <person name="Yadav J.S."/>
            <person name="Pangilinan J."/>
            <person name="Larsson K.H."/>
            <person name="Matsuura K."/>
            <person name="Barry K."/>
            <person name="Labutti K."/>
            <person name="Kuo R."/>
            <person name="Ohm R.A."/>
            <person name="Bhattacharya S.S."/>
            <person name="Shirouzu T."/>
            <person name="Yoshinaga Y."/>
            <person name="Martin F.M."/>
            <person name="Grigoriev I.V."/>
            <person name="Hibbett D.S."/>
        </authorList>
    </citation>
    <scope>NUCLEOTIDE SEQUENCE [LARGE SCALE GENOMIC DNA]</scope>
    <source>
        <strain evidence="7 8">L-15889</strain>
    </source>
</reference>
<dbReference type="GO" id="GO:0000381">
    <property type="term" value="P:regulation of alternative mRNA splicing, via spliceosome"/>
    <property type="evidence" value="ECO:0007669"/>
    <property type="project" value="InterPro"/>
</dbReference>
<protein>
    <submittedName>
        <fullName evidence="7">Uncharacterized protein</fullName>
    </submittedName>
</protein>
<dbReference type="GO" id="GO:0005634">
    <property type="term" value="C:nucleus"/>
    <property type="evidence" value="ECO:0007669"/>
    <property type="project" value="UniProtKB-SubCell"/>
</dbReference>
<keyword evidence="3" id="KW-0507">mRNA processing</keyword>
<name>A0A165U2I8_9APHY</name>
<feature type="compositionally biased region" description="Basic and acidic residues" evidence="6">
    <location>
        <begin position="232"/>
        <end position="246"/>
    </location>
</feature>
<feature type="region of interest" description="Disordered" evidence="6">
    <location>
        <begin position="153"/>
        <end position="382"/>
    </location>
</feature>
<comment type="subcellular location">
    <subcellularLocation>
        <location evidence="1">Nucleus</location>
    </subcellularLocation>
</comment>
<evidence type="ECO:0000256" key="2">
    <source>
        <dbReference type="ARBA" id="ARBA00010313"/>
    </source>
</evidence>
<organism evidence="7 8">
    <name type="scientific">Daedalea quercina L-15889</name>
    <dbReference type="NCBI Taxonomy" id="1314783"/>
    <lineage>
        <taxon>Eukaryota</taxon>
        <taxon>Fungi</taxon>
        <taxon>Dikarya</taxon>
        <taxon>Basidiomycota</taxon>
        <taxon>Agaricomycotina</taxon>
        <taxon>Agaricomycetes</taxon>
        <taxon>Polyporales</taxon>
        <taxon>Fomitopsis</taxon>
    </lineage>
</organism>
<feature type="compositionally biased region" description="Low complexity" evidence="6">
    <location>
        <begin position="219"/>
        <end position="230"/>
    </location>
</feature>
<keyword evidence="5" id="KW-0539">Nucleus</keyword>
<proteinExistence type="inferred from homology"/>
<dbReference type="GO" id="GO:0016556">
    <property type="term" value="P:mRNA modification"/>
    <property type="evidence" value="ECO:0007669"/>
    <property type="project" value="InterPro"/>
</dbReference>
<dbReference type="InterPro" id="IPR033757">
    <property type="entry name" value="WTAP"/>
</dbReference>
<dbReference type="STRING" id="1314783.A0A165U2I8"/>
<evidence type="ECO:0000256" key="4">
    <source>
        <dbReference type="ARBA" id="ARBA00023187"/>
    </source>
</evidence>
<feature type="compositionally biased region" description="Gly residues" evidence="6">
    <location>
        <begin position="348"/>
        <end position="357"/>
    </location>
</feature>